<dbReference type="PROSITE" id="PS51480">
    <property type="entry name" value="DHAL"/>
    <property type="match status" value="1"/>
</dbReference>
<keyword evidence="2 5" id="KW-0418">Kinase</keyword>
<gene>
    <name evidence="5" type="primary">dhaL</name>
    <name evidence="5" type="ORF">GCM10022286_16790</name>
</gene>
<dbReference type="PANTHER" id="PTHR28629">
    <property type="entry name" value="TRIOKINASE/FMN CYCLASE"/>
    <property type="match status" value="1"/>
</dbReference>
<feature type="domain" description="DhaL" evidence="4">
    <location>
        <begin position="9"/>
        <end position="209"/>
    </location>
</feature>
<feature type="compositionally biased region" description="Low complexity" evidence="3">
    <location>
        <begin position="217"/>
        <end position="239"/>
    </location>
</feature>
<dbReference type="Gene3D" id="1.25.40.340">
    <property type="match status" value="1"/>
</dbReference>
<sequence length="239" mass="23523">MNVAEVSLDELVAWLRGFQKLVADNRVYLTELDSAVGDADHGANMDRGMAAVVTKLDEAPATALDDLFKRTGMTLVSTVGGASGPLYGTFFLRLGTSLGASSAASATELGAALRAGLEGVVQRGKAEAGDKTMYDALAPALDAFDGVAGSGGSAAEAAHAAFEAAAAGRDATAPLVARKGRASYLGERSAGHLDPGATSTALLFQALDEALGGGSGSVDPAGSSGSADSAGSAGASAAE</sequence>
<proteinExistence type="predicted"/>
<dbReference type="GO" id="GO:0016301">
    <property type="term" value="F:kinase activity"/>
    <property type="evidence" value="ECO:0007669"/>
    <property type="project" value="UniProtKB-KW"/>
</dbReference>
<evidence type="ECO:0000259" key="4">
    <source>
        <dbReference type="PROSITE" id="PS51480"/>
    </source>
</evidence>
<dbReference type="SUPFAM" id="SSF101473">
    <property type="entry name" value="DhaL-like"/>
    <property type="match status" value="1"/>
</dbReference>
<reference evidence="5" key="2">
    <citation type="submission" date="2023-12" db="EMBL/GenBank/DDBJ databases">
        <authorList>
            <person name="Sun Q."/>
            <person name="Inoue M."/>
        </authorList>
    </citation>
    <scope>NUCLEOTIDE SEQUENCE</scope>
    <source>
        <strain evidence="5">JCM 17590</strain>
    </source>
</reference>
<dbReference type="Pfam" id="PF02734">
    <property type="entry name" value="Dak2"/>
    <property type="match status" value="1"/>
</dbReference>
<dbReference type="Proteomes" id="UP001415169">
    <property type="component" value="Unassembled WGS sequence"/>
</dbReference>
<dbReference type="SMART" id="SM01120">
    <property type="entry name" value="Dak2"/>
    <property type="match status" value="1"/>
</dbReference>
<keyword evidence="6" id="KW-1185">Reference proteome</keyword>
<keyword evidence="1" id="KW-0808">Transferase</keyword>
<comment type="caution">
    <text evidence="5">The sequence shown here is derived from an EMBL/GenBank/DDBJ whole genome shotgun (WGS) entry which is preliminary data.</text>
</comment>
<evidence type="ECO:0000256" key="2">
    <source>
        <dbReference type="ARBA" id="ARBA00022777"/>
    </source>
</evidence>
<accession>A0ABP7ZJS4</accession>
<dbReference type="InterPro" id="IPR012737">
    <property type="entry name" value="DhaK_L_YcgS"/>
</dbReference>
<name>A0ABP7ZJS4_9MICO</name>
<dbReference type="InterPro" id="IPR004007">
    <property type="entry name" value="DhaL_dom"/>
</dbReference>
<feature type="region of interest" description="Disordered" evidence="3">
    <location>
        <begin position="213"/>
        <end position="239"/>
    </location>
</feature>
<dbReference type="NCBIfam" id="TIGR02365">
    <property type="entry name" value="dha_L_ycgS"/>
    <property type="match status" value="1"/>
</dbReference>
<dbReference type="InterPro" id="IPR050861">
    <property type="entry name" value="Dihydroxyacetone_Kinase"/>
</dbReference>
<dbReference type="PANTHER" id="PTHR28629:SF4">
    <property type="entry name" value="TRIOKINASE_FMN CYCLASE"/>
    <property type="match status" value="1"/>
</dbReference>
<evidence type="ECO:0000313" key="6">
    <source>
        <dbReference type="Proteomes" id="UP001415169"/>
    </source>
</evidence>
<evidence type="ECO:0000256" key="3">
    <source>
        <dbReference type="SAM" id="MobiDB-lite"/>
    </source>
</evidence>
<dbReference type="InterPro" id="IPR036117">
    <property type="entry name" value="DhaL_dom_sf"/>
</dbReference>
<evidence type="ECO:0000256" key="1">
    <source>
        <dbReference type="ARBA" id="ARBA00022679"/>
    </source>
</evidence>
<protein>
    <submittedName>
        <fullName evidence="5">Dihydroxyacetone kinase subunit DhaL</fullName>
    </submittedName>
</protein>
<evidence type="ECO:0000313" key="5">
    <source>
        <dbReference type="EMBL" id="GAA4160578.1"/>
    </source>
</evidence>
<dbReference type="EMBL" id="BAABBV010000001">
    <property type="protein sequence ID" value="GAA4160578.1"/>
    <property type="molecule type" value="Genomic_DNA"/>
</dbReference>
<organism evidence="5 6">
    <name type="scientific">Gryllotalpicola daejeonensis</name>
    <dbReference type="NCBI Taxonomy" id="993087"/>
    <lineage>
        <taxon>Bacteria</taxon>
        <taxon>Bacillati</taxon>
        <taxon>Actinomycetota</taxon>
        <taxon>Actinomycetes</taxon>
        <taxon>Micrococcales</taxon>
        <taxon>Microbacteriaceae</taxon>
        <taxon>Gryllotalpicola</taxon>
    </lineage>
</organism>
<reference evidence="5" key="1">
    <citation type="journal article" date="2014" name="Int. J. Syst. Evol. Microbiol.">
        <title>Complete genome of a new Firmicutes species belonging to the dominant human colonic microbiota ('Ruminococcus bicirculans') reveals two chromosomes and a selective capacity to utilize plant glucans.</title>
        <authorList>
            <consortium name="NISC Comparative Sequencing Program"/>
            <person name="Wegmann U."/>
            <person name="Louis P."/>
            <person name="Goesmann A."/>
            <person name="Henrissat B."/>
            <person name="Duncan S.H."/>
            <person name="Flint H.J."/>
        </authorList>
    </citation>
    <scope>NUCLEOTIDE SEQUENCE</scope>
    <source>
        <strain evidence="5">JCM 17590</strain>
    </source>
</reference>